<dbReference type="Gene3D" id="3.40.1500.10">
    <property type="entry name" value="Coproporphyrinogen III oxidase, aerobic"/>
    <property type="match status" value="1"/>
</dbReference>
<dbReference type="UniPathway" id="UPA00251">
    <property type="reaction ID" value="UER00322"/>
</dbReference>
<evidence type="ECO:0000313" key="3">
    <source>
        <dbReference type="Proteomes" id="UP000612055"/>
    </source>
</evidence>
<evidence type="ECO:0008006" key="4">
    <source>
        <dbReference type="Google" id="ProtNLM"/>
    </source>
</evidence>
<comment type="catalytic activity">
    <reaction evidence="1">
        <text>coproporphyrinogen III + O2 + 2 H(+) = protoporphyrinogen IX + 2 CO2 + 2 H2O</text>
        <dbReference type="Rhea" id="RHEA:18257"/>
        <dbReference type="ChEBI" id="CHEBI:15377"/>
        <dbReference type="ChEBI" id="CHEBI:15378"/>
        <dbReference type="ChEBI" id="CHEBI:15379"/>
        <dbReference type="ChEBI" id="CHEBI:16526"/>
        <dbReference type="ChEBI" id="CHEBI:57307"/>
        <dbReference type="ChEBI" id="CHEBI:57309"/>
        <dbReference type="EC" id="1.3.3.3"/>
    </reaction>
</comment>
<dbReference type="NCBIfam" id="NF003727">
    <property type="entry name" value="PRK05330.1"/>
    <property type="match status" value="1"/>
</dbReference>
<dbReference type="InterPro" id="IPR036406">
    <property type="entry name" value="Coprogen_oxidase_aer_sf"/>
</dbReference>
<dbReference type="OrthoDB" id="15318at2759"/>
<proteinExistence type="predicted"/>
<dbReference type="PANTHER" id="PTHR10755:SF3">
    <property type="entry name" value="COPROPORPHYRINOGEN OXIDASE"/>
    <property type="match status" value="1"/>
</dbReference>
<dbReference type="PRINTS" id="PR00073">
    <property type="entry name" value="COPRGNOXDASE"/>
</dbReference>
<dbReference type="GO" id="GO:0004109">
    <property type="term" value="F:coproporphyrinogen oxidase activity"/>
    <property type="evidence" value="ECO:0007669"/>
    <property type="project" value="UniProtKB-EC"/>
</dbReference>
<dbReference type="PIRSF" id="PIRSF000166">
    <property type="entry name" value="Coproporphyri_ox"/>
    <property type="match status" value="1"/>
</dbReference>
<dbReference type="PANTHER" id="PTHR10755">
    <property type="entry name" value="COPROPORPHYRINOGEN III OXIDASE, MITOCHONDRIAL"/>
    <property type="match status" value="1"/>
</dbReference>
<organism evidence="2 3">
    <name type="scientific">Edaphochlamys debaryana</name>
    <dbReference type="NCBI Taxonomy" id="47281"/>
    <lineage>
        <taxon>Eukaryota</taxon>
        <taxon>Viridiplantae</taxon>
        <taxon>Chlorophyta</taxon>
        <taxon>core chlorophytes</taxon>
        <taxon>Chlorophyceae</taxon>
        <taxon>CS clade</taxon>
        <taxon>Chlamydomonadales</taxon>
        <taxon>Chlamydomonadales incertae sedis</taxon>
        <taxon>Edaphochlamys</taxon>
    </lineage>
</organism>
<dbReference type="AlphaFoldDB" id="A0A835YLZ9"/>
<protein>
    <recommendedName>
        <fullName evidence="4">Coproporphyrinogen oxidase</fullName>
    </recommendedName>
</protein>
<dbReference type="Pfam" id="PF01218">
    <property type="entry name" value="Coprogen_oxidas"/>
    <property type="match status" value="1"/>
</dbReference>
<comment type="caution">
    <text evidence="2">The sequence shown here is derived from an EMBL/GenBank/DDBJ whole genome shotgun (WGS) entry which is preliminary data.</text>
</comment>
<gene>
    <name evidence="2" type="ORF">HYH03_000797</name>
</gene>
<evidence type="ECO:0000256" key="1">
    <source>
        <dbReference type="ARBA" id="ARBA00049102"/>
    </source>
</evidence>
<dbReference type="Proteomes" id="UP000612055">
    <property type="component" value="Unassembled WGS sequence"/>
</dbReference>
<dbReference type="InterPro" id="IPR001260">
    <property type="entry name" value="Coprogen_oxidase_aer"/>
</dbReference>
<accession>A0A835YLZ9</accession>
<name>A0A835YLZ9_9CHLO</name>
<sequence>MLRSAPTRTQVRRPGPAARVGLRRVACRAASAQPVAHTAHAATFDGFVDYIHSLQANILSTAEDLEGGQRKFVVDRWERDAANPNAGYGITCVLEDGKVLEKAAANISVVRGTLSAQRAAAMSSRGRSSIDPKGGQAYAAAAMSLVFHSAHPLIPTLRADVRLFQVEGEAWYGGGCDLTPNYVDEQDCRQFHGYWRGVCDKYSPKVYPELKEWCDKYFYIPARKEHRGIGGLFFDDLATSEAGYDVESFVREVGDGILPSWLPIVAKHRDAPFSEAQRQWQLLRRGRYIEFNLLYDRGIKFGLDGGRFESIMVSAPPLIAWRYNVVPQPGSPEEAMLSVLRQPRSWA</sequence>
<dbReference type="FunFam" id="3.40.1500.10:FF:000014">
    <property type="entry name" value="Coproporphyrinogen III oxidase"/>
    <property type="match status" value="1"/>
</dbReference>
<evidence type="ECO:0000313" key="2">
    <source>
        <dbReference type="EMBL" id="KAG2500975.1"/>
    </source>
</evidence>
<keyword evidence="3" id="KW-1185">Reference proteome</keyword>
<dbReference type="EMBL" id="JAEHOE010000002">
    <property type="protein sequence ID" value="KAG2500975.1"/>
    <property type="molecule type" value="Genomic_DNA"/>
</dbReference>
<reference evidence="2" key="1">
    <citation type="journal article" date="2020" name="bioRxiv">
        <title>Comparative genomics of Chlamydomonas.</title>
        <authorList>
            <person name="Craig R.J."/>
            <person name="Hasan A.R."/>
            <person name="Ness R.W."/>
            <person name="Keightley P.D."/>
        </authorList>
    </citation>
    <scope>NUCLEOTIDE SEQUENCE</scope>
    <source>
        <strain evidence="2">CCAP 11/70</strain>
    </source>
</reference>
<dbReference type="GO" id="GO:0005737">
    <property type="term" value="C:cytoplasm"/>
    <property type="evidence" value="ECO:0007669"/>
    <property type="project" value="TreeGrafter"/>
</dbReference>
<dbReference type="GO" id="GO:0006782">
    <property type="term" value="P:protoporphyrinogen IX biosynthetic process"/>
    <property type="evidence" value="ECO:0007669"/>
    <property type="project" value="UniProtKB-UniPathway"/>
</dbReference>
<dbReference type="SUPFAM" id="SSF102886">
    <property type="entry name" value="Coproporphyrinogen III oxidase"/>
    <property type="match status" value="1"/>
</dbReference>